<evidence type="ECO:0000313" key="2">
    <source>
        <dbReference type="Proteomes" id="UP001417504"/>
    </source>
</evidence>
<proteinExistence type="predicted"/>
<dbReference type="Gene3D" id="1.20.1050.10">
    <property type="match status" value="1"/>
</dbReference>
<evidence type="ECO:0000313" key="1">
    <source>
        <dbReference type="EMBL" id="KAK9116937.1"/>
    </source>
</evidence>
<dbReference type="AlphaFoldDB" id="A0AAP0IK90"/>
<accession>A0AAP0IK90</accession>
<comment type="caution">
    <text evidence="1">The sequence shown here is derived from an EMBL/GenBank/DDBJ whole genome shotgun (WGS) entry which is preliminary data.</text>
</comment>
<dbReference type="Proteomes" id="UP001417504">
    <property type="component" value="Unassembled WGS sequence"/>
</dbReference>
<protein>
    <submittedName>
        <fullName evidence="1">Uncharacterized protein</fullName>
    </submittedName>
</protein>
<keyword evidence="2" id="KW-1185">Reference proteome</keyword>
<organism evidence="1 2">
    <name type="scientific">Stephania japonica</name>
    <dbReference type="NCBI Taxonomy" id="461633"/>
    <lineage>
        <taxon>Eukaryota</taxon>
        <taxon>Viridiplantae</taxon>
        <taxon>Streptophyta</taxon>
        <taxon>Embryophyta</taxon>
        <taxon>Tracheophyta</taxon>
        <taxon>Spermatophyta</taxon>
        <taxon>Magnoliopsida</taxon>
        <taxon>Ranunculales</taxon>
        <taxon>Menispermaceae</taxon>
        <taxon>Menispermoideae</taxon>
        <taxon>Cissampelideae</taxon>
        <taxon>Stephania</taxon>
    </lineage>
</organism>
<name>A0AAP0IK90_9MAGN</name>
<gene>
    <name evidence="1" type="ORF">Sjap_015884</name>
</gene>
<sequence>MALGSLVGWVRAVESMKGFQLSDKETTPGLDGWGLRGSGLMKLPQAHFCSVWQPKVSQQRNSSPPQGA</sequence>
<reference evidence="1 2" key="1">
    <citation type="submission" date="2024-01" db="EMBL/GenBank/DDBJ databases">
        <title>Genome assemblies of Stephania.</title>
        <authorList>
            <person name="Yang L."/>
        </authorList>
    </citation>
    <scope>NUCLEOTIDE SEQUENCE [LARGE SCALE GENOMIC DNA]</scope>
    <source>
        <strain evidence="1">QJT</strain>
        <tissue evidence="1">Leaf</tissue>
    </source>
</reference>
<dbReference type="EMBL" id="JBBNAE010000006">
    <property type="protein sequence ID" value="KAK9116937.1"/>
    <property type="molecule type" value="Genomic_DNA"/>
</dbReference>